<proteinExistence type="predicted"/>
<dbReference type="InterPro" id="IPR049945">
    <property type="entry name" value="AAA_22"/>
</dbReference>
<organism evidence="3 4">
    <name type="scientific">Alterisphingorhabdus coralli</name>
    <dbReference type="NCBI Taxonomy" id="3071408"/>
    <lineage>
        <taxon>Bacteria</taxon>
        <taxon>Pseudomonadati</taxon>
        <taxon>Pseudomonadota</taxon>
        <taxon>Alphaproteobacteria</taxon>
        <taxon>Sphingomonadales</taxon>
        <taxon>Sphingomonadaceae</taxon>
        <taxon>Alterisphingorhabdus (ex Yan et al. 2024)</taxon>
    </lineage>
</organism>
<dbReference type="PANTHER" id="PTHR35894:SF5">
    <property type="entry name" value="MU-LIKE PROPHAGE FLUMU DNA TRANSPOSITION PROTEIN B"/>
    <property type="match status" value="1"/>
</dbReference>
<dbReference type="InterPro" id="IPR052026">
    <property type="entry name" value="ExeA_AAA_ATPase_DNA-bind"/>
</dbReference>
<evidence type="ECO:0000256" key="1">
    <source>
        <dbReference type="SAM" id="MobiDB-lite"/>
    </source>
</evidence>
<evidence type="ECO:0000259" key="2">
    <source>
        <dbReference type="SMART" id="SM00382"/>
    </source>
</evidence>
<dbReference type="InterPro" id="IPR017466">
    <property type="entry name" value="XrtA-assoc_ATPase-like"/>
</dbReference>
<dbReference type="SUPFAM" id="SSF52540">
    <property type="entry name" value="P-loop containing nucleoside triphosphate hydrolases"/>
    <property type="match status" value="1"/>
</dbReference>
<dbReference type="SMART" id="SM00382">
    <property type="entry name" value="AAA"/>
    <property type="match status" value="1"/>
</dbReference>
<keyword evidence="4" id="KW-1185">Reference proteome</keyword>
<dbReference type="RefSeq" id="WP_317080006.1">
    <property type="nucleotide sequence ID" value="NZ_CP136594.1"/>
</dbReference>
<dbReference type="AlphaFoldDB" id="A0AA97F3T0"/>
<protein>
    <submittedName>
        <fullName evidence="3">XrtA-associated ATPase</fullName>
    </submittedName>
</protein>
<reference evidence="3 4" key="1">
    <citation type="submission" date="2023-10" db="EMBL/GenBank/DDBJ databases">
        <title>Complete genome sequence of a Sphingomonadaceae bacterium.</title>
        <authorList>
            <person name="Yan C."/>
        </authorList>
    </citation>
    <scope>NUCLEOTIDE SEQUENCE [LARGE SCALE GENOMIC DNA]</scope>
    <source>
        <strain evidence="3 4">SCSIO 66989</strain>
    </source>
</reference>
<dbReference type="InterPro" id="IPR003593">
    <property type="entry name" value="AAA+_ATPase"/>
</dbReference>
<gene>
    <name evidence="3" type="ORF">RB602_07840</name>
</gene>
<dbReference type="PANTHER" id="PTHR35894">
    <property type="entry name" value="GENERAL SECRETION PATHWAY PROTEIN A-RELATED"/>
    <property type="match status" value="1"/>
</dbReference>
<dbReference type="KEGG" id="acoa:RB602_07840"/>
<dbReference type="GO" id="GO:0016887">
    <property type="term" value="F:ATP hydrolysis activity"/>
    <property type="evidence" value="ECO:0007669"/>
    <property type="project" value="InterPro"/>
</dbReference>
<evidence type="ECO:0000313" key="4">
    <source>
        <dbReference type="Proteomes" id="UP001302429"/>
    </source>
</evidence>
<dbReference type="Pfam" id="PF13401">
    <property type="entry name" value="AAA_22"/>
    <property type="match status" value="1"/>
</dbReference>
<dbReference type="Gene3D" id="3.40.50.300">
    <property type="entry name" value="P-loop containing nucleotide triphosphate hydrolases"/>
    <property type="match status" value="1"/>
</dbReference>
<dbReference type="EMBL" id="CP136594">
    <property type="protein sequence ID" value="WOE73781.1"/>
    <property type="molecule type" value="Genomic_DNA"/>
</dbReference>
<name>A0AA97F3T0_9SPHN</name>
<feature type="region of interest" description="Disordered" evidence="1">
    <location>
        <begin position="332"/>
        <end position="364"/>
    </location>
</feature>
<feature type="domain" description="AAA+ ATPase" evidence="2">
    <location>
        <begin position="42"/>
        <end position="216"/>
    </location>
</feature>
<dbReference type="InterPro" id="IPR027417">
    <property type="entry name" value="P-loop_NTPase"/>
</dbReference>
<accession>A0AA97F3T0</accession>
<evidence type="ECO:0000313" key="3">
    <source>
        <dbReference type="EMBL" id="WOE73781.1"/>
    </source>
</evidence>
<dbReference type="NCBIfam" id="TIGR03015">
    <property type="entry name" value="pepcterm_ATPase"/>
    <property type="match status" value="1"/>
</dbReference>
<dbReference type="Proteomes" id="UP001302429">
    <property type="component" value="Chromosome"/>
</dbReference>
<sequence>MYESYYGLDARPFQLTPDPQYYFDSRTHRKALSYLGYGLAQGEGFIVITGEVGAGKTTLVGHLMETIDRDRLHAAQIVTSQLSSEDLLRLTAEQFGVPSQGIEKAALLRALESHFQAEARAGRRCLLIVDEAQNLDRTALEQLRMLSNFQLGSQALLQIFLLGQPEFRDMLRSDPSVEQLRQRIIATHHLEGMHADEVRPYIAHRLARAGGDGRPTFSDAAIAEIAKATEGIPRSLNRLMSRILLMGAIEQVDHIDAALVEQVLADLAEDLPVTMTEPIEALQQPEVSEADADEQAEPMQVAQSVLQAASYAPEEALAANDATDADTATLEQQEVEAESELEQQQIEAESEPEQEAPEPVIDPAQYRAALDRVAALEARMVEQERSLRDLLIRLVRWVESEQPDNRRDAA</sequence>